<dbReference type="Pfam" id="PF07969">
    <property type="entry name" value="Amidohydro_3"/>
    <property type="match status" value="1"/>
</dbReference>
<gene>
    <name evidence="2" type="ORF">OMM_08217</name>
</gene>
<organism evidence="2 3">
    <name type="scientific">Candidatus Magnetoglobus multicellularis str. Araruama</name>
    <dbReference type="NCBI Taxonomy" id="890399"/>
    <lineage>
        <taxon>Bacteria</taxon>
        <taxon>Pseudomonadati</taxon>
        <taxon>Thermodesulfobacteriota</taxon>
        <taxon>Desulfobacteria</taxon>
        <taxon>Desulfobacterales</taxon>
        <taxon>Desulfobacteraceae</taxon>
        <taxon>Candidatus Magnetoglobus</taxon>
    </lineage>
</organism>
<feature type="domain" description="Amidohydrolase 3" evidence="1">
    <location>
        <begin position="1"/>
        <end position="67"/>
    </location>
</feature>
<accession>A0A1V1P8R4</accession>
<dbReference type="Gene3D" id="2.30.40.10">
    <property type="entry name" value="Urease, subunit C, domain 1"/>
    <property type="match status" value="1"/>
</dbReference>
<evidence type="ECO:0000313" key="2">
    <source>
        <dbReference type="EMBL" id="ETR71282.1"/>
    </source>
</evidence>
<comment type="caution">
    <text evidence="2">The sequence shown here is derived from an EMBL/GenBank/DDBJ whole genome shotgun (WGS) entry which is preliminary data.</text>
</comment>
<dbReference type="InterPro" id="IPR013108">
    <property type="entry name" value="Amidohydro_3"/>
</dbReference>
<evidence type="ECO:0000313" key="3">
    <source>
        <dbReference type="Proteomes" id="UP000189670"/>
    </source>
</evidence>
<name>A0A1V1P8R4_9BACT</name>
<proteinExistence type="predicted"/>
<dbReference type="AlphaFoldDB" id="A0A1V1P8R4"/>
<dbReference type="EMBL" id="ATBP01000291">
    <property type="protein sequence ID" value="ETR71282.1"/>
    <property type="molecule type" value="Genomic_DNA"/>
</dbReference>
<dbReference type="Proteomes" id="UP000189670">
    <property type="component" value="Unassembled WGS sequence"/>
</dbReference>
<reference evidence="3" key="1">
    <citation type="submission" date="2012-11" db="EMBL/GenBank/DDBJ databases">
        <authorList>
            <person name="Lucero-Rivera Y.E."/>
            <person name="Tovar-Ramirez D."/>
        </authorList>
    </citation>
    <scope>NUCLEOTIDE SEQUENCE [LARGE SCALE GENOMIC DNA]</scope>
    <source>
        <strain evidence="3">Araruama</strain>
    </source>
</reference>
<dbReference type="InterPro" id="IPR011059">
    <property type="entry name" value="Metal-dep_hydrolase_composite"/>
</dbReference>
<evidence type="ECO:0000259" key="1">
    <source>
        <dbReference type="Pfam" id="PF07969"/>
    </source>
</evidence>
<sequence>MTIEEAIRKSTALPAKQMGIKDRGLIQENYWADLVIFDPNTIDYSSTPEKPDVFPSGIHYVFVNGHPTVTPHGIDLENRKGQLVRP</sequence>
<protein>
    <recommendedName>
        <fullName evidence="1">Amidohydrolase 3 domain-containing protein</fullName>
    </recommendedName>
</protein>
<dbReference type="SUPFAM" id="SSF51338">
    <property type="entry name" value="Composite domain of metallo-dependent hydrolases"/>
    <property type="match status" value="1"/>
</dbReference>
<dbReference type="GO" id="GO:0016810">
    <property type="term" value="F:hydrolase activity, acting on carbon-nitrogen (but not peptide) bonds"/>
    <property type="evidence" value="ECO:0007669"/>
    <property type="project" value="InterPro"/>
</dbReference>